<sequence length="130" mass="14370">MGRSVDDADMLRALRGAAPDVVRSALPSTKIPDSIDQLLAAPQKIVIPERYIPEKPPELSPEEQQRRQEKVESIKKMLTSSSADPSKSPDGEQKRQREHLLQMNQILAKQVTEMSKIIAGTNAEGPSTEN</sequence>
<feature type="compositionally biased region" description="Basic and acidic residues" evidence="1">
    <location>
        <begin position="87"/>
        <end position="100"/>
    </location>
</feature>
<dbReference type="AlphaFoldDB" id="A0AAV1J892"/>
<evidence type="ECO:0000313" key="2">
    <source>
        <dbReference type="EMBL" id="CAK1545580.1"/>
    </source>
</evidence>
<dbReference type="PANTHER" id="PTHR12752">
    <property type="entry name" value="PHOSPHOINOSITOL 3-PHOSPHATE-BINDING PROTEIN"/>
    <property type="match status" value="1"/>
</dbReference>
<accession>A0AAV1J892</accession>
<keyword evidence="3" id="KW-1185">Reference proteome</keyword>
<proteinExistence type="predicted"/>
<evidence type="ECO:0000256" key="1">
    <source>
        <dbReference type="SAM" id="MobiDB-lite"/>
    </source>
</evidence>
<feature type="compositionally biased region" description="Basic and acidic residues" evidence="1">
    <location>
        <begin position="51"/>
        <end position="75"/>
    </location>
</feature>
<name>A0AAV1J892_9NEOP</name>
<gene>
    <name evidence="2" type="ORF">LNINA_LOCUS5216</name>
</gene>
<dbReference type="EMBL" id="CAVLEF010000007">
    <property type="protein sequence ID" value="CAK1545580.1"/>
    <property type="molecule type" value="Genomic_DNA"/>
</dbReference>
<reference evidence="2 3" key="1">
    <citation type="submission" date="2023-11" db="EMBL/GenBank/DDBJ databases">
        <authorList>
            <person name="Okamura Y."/>
        </authorList>
    </citation>
    <scope>NUCLEOTIDE SEQUENCE [LARGE SCALE GENOMIC DNA]</scope>
</reference>
<protein>
    <submittedName>
        <fullName evidence="2">Uncharacterized protein</fullName>
    </submittedName>
</protein>
<organism evidence="2 3">
    <name type="scientific">Leptosia nina</name>
    <dbReference type="NCBI Taxonomy" id="320188"/>
    <lineage>
        <taxon>Eukaryota</taxon>
        <taxon>Metazoa</taxon>
        <taxon>Ecdysozoa</taxon>
        <taxon>Arthropoda</taxon>
        <taxon>Hexapoda</taxon>
        <taxon>Insecta</taxon>
        <taxon>Pterygota</taxon>
        <taxon>Neoptera</taxon>
        <taxon>Endopterygota</taxon>
        <taxon>Lepidoptera</taxon>
        <taxon>Glossata</taxon>
        <taxon>Ditrysia</taxon>
        <taxon>Papilionoidea</taxon>
        <taxon>Pieridae</taxon>
        <taxon>Pierinae</taxon>
        <taxon>Leptosia</taxon>
    </lineage>
</organism>
<feature type="region of interest" description="Disordered" evidence="1">
    <location>
        <begin position="50"/>
        <end position="102"/>
    </location>
</feature>
<comment type="caution">
    <text evidence="2">The sequence shown here is derived from an EMBL/GenBank/DDBJ whole genome shotgun (WGS) entry which is preliminary data.</text>
</comment>
<evidence type="ECO:0000313" key="3">
    <source>
        <dbReference type="Proteomes" id="UP001497472"/>
    </source>
</evidence>
<dbReference type="Proteomes" id="UP001497472">
    <property type="component" value="Unassembled WGS sequence"/>
</dbReference>
<dbReference type="PANTHER" id="PTHR12752:SF9">
    <property type="entry name" value="KRAMER, ISOFORM I"/>
    <property type="match status" value="1"/>
</dbReference>